<keyword evidence="13 16" id="KW-0131">Cell cycle</keyword>
<evidence type="ECO:0000256" key="2">
    <source>
        <dbReference type="ARBA" id="ARBA00003921"/>
    </source>
</evidence>
<feature type="active site" evidence="16">
    <location>
        <position position="299"/>
    </location>
</feature>
<evidence type="ECO:0000256" key="8">
    <source>
        <dbReference type="ARBA" id="ARBA00022827"/>
    </source>
</evidence>
<reference evidence="18 19" key="1">
    <citation type="submission" date="2020-04" db="EMBL/GenBank/DDBJ databases">
        <authorList>
            <person name="Hitch T.C.A."/>
            <person name="Wylensek D."/>
            <person name="Clavel T."/>
        </authorList>
    </citation>
    <scope>NUCLEOTIDE SEQUENCE [LARGE SCALE GENOMIC DNA]</scope>
    <source>
        <strain evidence="18 19">PG-130-P53-12</strain>
    </source>
</reference>
<dbReference type="SUPFAM" id="SSF56194">
    <property type="entry name" value="Uridine diphospho-N-Acetylenolpyruvylglucosamine reductase, MurB, C-terminal domain"/>
    <property type="match status" value="1"/>
</dbReference>
<name>A0A848B2P0_9FIRM</name>
<evidence type="ECO:0000256" key="10">
    <source>
        <dbReference type="ARBA" id="ARBA00022960"/>
    </source>
</evidence>
<dbReference type="NCBIfam" id="NF010480">
    <property type="entry name" value="PRK13905.1"/>
    <property type="match status" value="1"/>
</dbReference>
<evidence type="ECO:0000313" key="18">
    <source>
        <dbReference type="EMBL" id="NMD98460.1"/>
    </source>
</evidence>
<feature type="domain" description="FAD-binding PCMH-type" evidence="17">
    <location>
        <begin position="35"/>
        <end position="200"/>
    </location>
</feature>
<keyword evidence="10 16" id="KW-0133">Cell shape</keyword>
<dbReference type="AlphaFoldDB" id="A0A848B2P0"/>
<dbReference type="GO" id="GO:0005829">
    <property type="term" value="C:cytosol"/>
    <property type="evidence" value="ECO:0007669"/>
    <property type="project" value="TreeGrafter"/>
</dbReference>
<evidence type="ECO:0000256" key="13">
    <source>
        <dbReference type="ARBA" id="ARBA00023306"/>
    </source>
</evidence>
<dbReference type="GO" id="GO:0071555">
    <property type="term" value="P:cell wall organization"/>
    <property type="evidence" value="ECO:0007669"/>
    <property type="project" value="UniProtKB-KW"/>
</dbReference>
<keyword evidence="5 16" id="KW-0963">Cytoplasm</keyword>
<dbReference type="EMBL" id="JABAFA010000005">
    <property type="protein sequence ID" value="NMD98460.1"/>
    <property type="molecule type" value="Genomic_DNA"/>
</dbReference>
<evidence type="ECO:0000256" key="14">
    <source>
        <dbReference type="ARBA" id="ARBA00023316"/>
    </source>
</evidence>
<evidence type="ECO:0000256" key="9">
    <source>
        <dbReference type="ARBA" id="ARBA00022857"/>
    </source>
</evidence>
<dbReference type="GO" id="GO:0008360">
    <property type="term" value="P:regulation of cell shape"/>
    <property type="evidence" value="ECO:0007669"/>
    <property type="project" value="UniProtKB-KW"/>
</dbReference>
<keyword evidence="9 16" id="KW-0521">NADP</keyword>
<evidence type="ECO:0000256" key="1">
    <source>
        <dbReference type="ARBA" id="ARBA00001974"/>
    </source>
</evidence>
<proteinExistence type="inferred from homology"/>
<evidence type="ECO:0000256" key="7">
    <source>
        <dbReference type="ARBA" id="ARBA00022630"/>
    </source>
</evidence>
<dbReference type="PANTHER" id="PTHR21071:SF4">
    <property type="entry name" value="UDP-N-ACETYLENOLPYRUVOYLGLUCOSAMINE REDUCTASE"/>
    <property type="match status" value="1"/>
</dbReference>
<dbReference type="NCBIfam" id="TIGR00179">
    <property type="entry name" value="murB"/>
    <property type="match status" value="1"/>
</dbReference>
<dbReference type="InterPro" id="IPR036318">
    <property type="entry name" value="FAD-bd_PCMH-like_sf"/>
</dbReference>
<dbReference type="EC" id="1.3.1.98" evidence="16"/>
<dbReference type="InterPro" id="IPR011601">
    <property type="entry name" value="MurB_C"/>
</dbReference>
<keyword evidence="11 16" id="KW-0573">Peptidoglycan synthesis</keyword>
<evidence type="ECO:0000256" key="4">
    <source>
        <dbReference type="ARBA" id="ARBA00004752"/>
    </source>
</evidence>
<evidence type="ECO:0000256" key="16">
    <source>
        <dbReference type="HAMAP-Rule" id="MF_00037"/>
    </source>
</evidence>
<comment type="similarity">
    <text evidence="16">Belongs to the MurB family.</text>
</comment>
<organism evidence="18 19">
    <name type="scientific">Selenomonas bovis</name>
    <dbReference type="NCBI Taxonomy" id="416586"/>
    <lineage>
        <taxon>Bacteria</taxon>
        <taxon>Bacillati</taxon>
        <taxon>Bacillota</taxon>
        <taxon>Negativicutes</taxon>
        <taxon>Selenomonadales</taxon>
        <taxon>Selenomonadaceae</taxon>
        <taxon>Selenomonas</taxon>
    </lineage>
</organism>
<dbReference type="GO" id="GO:0051301">
    <property type="term" value="P:cell division"/>
    <property type="evidence" value="ECO:0007669"/>
    <property type="project" value="UniProtKB-KW"/>
</dbReference>
<dbReference type="Gene3D" id="3.30.43.10">
    <property type="entry name" value="Uridine Diphospho-n-acetylenolpyruvylglucosamine Reductase, domain 2"/>
    <property type="match status" value="1"/>
</dbReference>
<feature type="active site" evidence="16">
    <location>
        <position position="179"/>
    </location>
</feature>
<keyword evidence="6 16" id="KW-0132">Cell division</keyword>
<keyword evidence="19" id="KW-1185">Reference proteome</keyword>
<dbReference type="Pfam" id="PF01565">
    <property type="entry name" value="FAD_binding_4"/>
    <property type="match status" value="1"/>
</dbReference>
<dbReference type="InterPro" id="IPR003170">
    <property type="entry name" value="MurB"/>
</dbReference>
<comment type="subcellular location">
    <subcellularLocation>
        <location evidence="3 16">Cytoplasm</location>
    </subcellularLocation>
</comment>
<evidence type="ECO:0000256" key="3">
    <source>
        <dbReference type="ARBA" id="ARBA00004496"/>
    </source>
</evidence>
<dbReference type="Pfam" id="PF02873">
    <property type="entry name" value="MurB_C"/>
    <property type="match status" value="1"/>
</dbReference>
<dbReference type="Gene3D" id="3.30.465.10">
    <property type="match status" value="1"/>
</dbReference>
<dbReference type="GO" id="GO:0071949">
    <property type="term" value="F:FAD binding"/>
    <property type="evidence" value="ECO:0007669"/>
    <property type="project" value="InterPro"/>
</dbReference>
<comment type="caution">
    <text evidence="18">The sequence shown here is derived from an EMBL/GenBank/DDBJ whole genome shotgun (WGS) entry which is preliminary data.</text>
</comment>
<evidence type="ECO:0000256" key="5">
    <source>
        <dbReference type="ARBA" id="ARBA00022490"/>
    </source>
</evidence>
<dbReference type="InterPro" id="IPR016167">
    <property type="entry name" value="FAD-bd_PCMH_sub1"/>
</dbReference>
<dbReference type="Gene3D" id="3.90.78.10">
    <property type="entry name" value="UDP-N-acetylenolpyruvoylglucosamine reductase, C-terminal domain"/>
    <property type="match status" value="1"/>
</dbReference>
<dbReference type="RefSeq" id="WP_164175209.1">
    <property type="nucleotide sequence ID" value="NZ_JABAFA010000005.1"/>
</dbReference>
<comment type="pathway">
    <text evidence="4 16">Cell wall biogenesis; peptidoglycan biosynthesis.</text>
</comment>
<dbReference type="GO" id="GO:0009252">
    <property type="term" value="P:peptidoglycan biosynthetic process"/>
    <property type="evidence" value="ECO:0007669"/>
    <property type="project" value="UniProtKB-UniRule"/>
</dbReference>
<dbReference type="InterPro" id="IPR006094">
    <property type="entry name" value="Oxid_FAD_bind_N"/>
</dbReference>
<dbReference type="PROSITE" id="PS51387">
    <property type="entry name" value="FAD_PCMH"/>
    <property type="match status" value="1"/>
</dbReference>
<protein>
    <recommendedName>
        <fullName evidence="16">UDP-N-acetylenolpyruvoylglucosamine reductase</fullName>
        <ecNumber evidence="16">1.3.1.98</ecNumber>
    </recommendedName>
    <alternativeName>
        <fullName evidence="16">UDP-N-acetylmuramate dehydrogenase</fullName>
    </alternativeName>
</protein>
<dbReference type="Proteomes" id="UP000543804">
    <property type="component" value="Unassembled WGS sequence"/>
</dbReference>
<accession>A0A848B2P0</accession>
<keyword evidence="8 16" id="KW-0274">FAD</keyword>
<dbReference type="InterPro" id="IPR016169">
    <property type="entry name" value="FAD-bd_PCMH_sub2"/>
</dbReference>
<dbReference type="GO" id="GO:0008762">
    <property type="term" value="F:UDP-N-acetylmuramate dehydrogenase activity"/>
    <property type="evidence" value="ECO:0007669"/>
    <property type="project" value="UniProtKB-UniRule"/>
</dbReference>
<dbReference type="InterPro" id="IPR036635">
    <property type="entry name" value="MurB_C_sf"/>
</dbReference>
<dbReference type="InterPro" id="IPR016166">
    <property type="entry name" value="FAD-bd_PCMH"/>
</dbReference>
<sequence>MCEINEAFVSELRGFLRPEQVMLHAPMCEHTTFKIGGEADYLIFPASVDEAARILRLIARYGIALTILGNGSNVLVLDKGIRGAVVKFNHPMSAVRVEGERIIAGAGALLKDVSAAAAAAGLTGLEFACGIPGSIGGAVFMNAGAYDGEMKNVVAAVRSVTPQGDCRERQAAALDLGYRHSVFQSNGEAICEVTLSLQRGEREAIEEKMADFTARREAKQPLEMPSAGSTFKRPTGYYAGTLIQETGLKGLTVGGAQVSTKHAGFVVNTGTATAADVLQLIREVQHRVKEAHGVELHPEVRILGEEA</sequence>
<keyword evidence="14 16" id="KW-0961">Cell wall biogenesis/degradation</keyword>
<comment type="catalytic activity">
    <reaction evidence="15 16">
        <text>UDP-N-acetyl-alpha-D-muramate + NADP(+) = UDP-N-acetyl-3-O-(1-carboxyvinyl)-alpha-D-glucosamine + NADPH + H(+)</text>
        <dbReference type="Rhea" id="RHEA:12248"/>
        <dbReference type="ChEBI" id="CHEBI:15378"/>
        <dbReference type="ChEBI" id="CHEBI:57783"/>
        <dbReference type="ChEBI" id="CHEBI:58349"/>
        <dbReference type="ChEBI" id="CHEBI:68483"/>
        <dbReference type="ChEBI" id="CHEBI:70757"/>
        <dbReference type="EC" id="1.3.1.98"/>
    </reaction>
</comment>
<dbReference type="SUPFAM" id="SSF56176">
    <property type="entry name" value="FAD-binding/transporter-associated domain-like"/>
    <property type="match status" value="1"/>
</dbReference>
<evidence type="ECO:0000256" key="6">
    <source>
        <dbReference type="ARBA" id="ARBA00022618"/>
    </source>
</evidence>
<gene>
    <name evidence="16 18" type="primary">murB</name>
    <name evidence="18" type="ORF">HF878_03045</name>
</gene>
<evidence type="ECO:0000256" key="12">
    <source>
        <dbReference type="ARBA" id="ARBA00023002"/>
    </source>
</evidence>
<feature type="active site" description="Proton donor" evidence="16">
    <location>
        <position position="229"/>
    </location>
</feature>
<evidence type="ECO:0000259" key="17">
    <source>
        <dbReference type="PROSITE" id="PS51387"/>
    </source>
</evidence>
<evidence type="ECO:0000256" key="15">
    <source>
        <dbReference type="ARBA" id="ARBA00048914"/>
    </source>
</evidence>
<dbReference type="UniPathway" id="UPA00219"/>
<dbReference type="PANTHER" id="PTHR21071">
    <property type="entry name" value="UDP-N-ACETYLENOLPYRUVOYLGLUCOSAMINE REDUCTASE"/>
    <property type="match status" value="1"/>
</dbReference>
<evidence type="ECO:0000313" key="19">
    <source>
        <dbReference type="Proteomes" id="UP000543804"/>
    </source>
</evidence>
<comment type="cofactor">
    <cofactor evidence="1 16">
        <name>FAD</name>
        <dbReference type="ChEBI" id="CHEBI:57692"/>
    </cofactor>
</comment>
<evidence type="ECO:0000256" key="11">
    <source>
        <dbReference type="ARBA" id="ARBA00022984"/>
    </source>
</evidence>
<keyword evidence="7 16" id="KW-0285">Flavoprotein</keyword>
<comment type="function">
    <text evidence="2 16">Cell wall formation.</text>
</comment>
<dbReference type="HAMAP" id="MF_00037">
    <property type="entry name" value="MurB"/>
    <property type="match status" value="1"/>
</dbReference>
<keyword evidence="12 16" id="KW-0560">Oxidoreductase</keyword>